<evidence type="ECO:0000313" key="1">
    <source>
        <dbReference type="EMBL" id="MED6186719.1"/>
    </source>
</evidence>
<protein>
    <submittedName>
        <fullName evidence="1">Uncharacterized protein</fullName>
    </submittedName>
</protein>
<evidence type="ECO:0000313" key="2">
    <source>
        <dbReference type="Proteomes" id="UP001341840"/>
    </source>
</evidence>
<organism evidence="1 2">
    <name type="scientific">Stylosanthes scabra</name>
    <dbReference type="NCBI Taxonomy" id="79078"/>
    <lineage>
        <taxon>Eukaryota</taxon>
        <taxon>Viridiplantae</taxon>
        <taxon>Streptophyta</taxon>
        <taxon>Embryophyta</taxon>
        <taxon>Tracheophyta</taxon>
        <taxon>Spermatophyta</taxon>
        <taxon>Magnoliopsida</taxon>
        <taxon>eudicotyledons</taxon>
        <taxon>Gunneridae</taxon>
        <taxon>Pentapetalae</taxon>
        <taxon>rosids</taxon>
        <taxon>fabids</taxon>
        <taxon>Fabales</taxon>
        <taxon>Fabaceae</taxon>
        <taxon>Papilionoideae</taxon>
        <taxon>50 kb inversion clade</taxon>
        <taxon>dalbergioids sensu lato</taxon>
        <taxon>Dalbergieae</taxon>
        <taxon>Pterocarpus clade</taxon>
        <taxon>Stylosanthes</taxon>
    </lineage>
</organism>
<comment type="caution">
    <text evidence="1">The sequence shown here is derived from an EMBL/GenBank/DDBJ whole genome shotgun (WGS) entry which is preliminary data.</text>
</comment>
<dbReference type="Proteomes" id="UP001341840">
    <property type="component" value="Unassembled WGS sequence"/>
</dbReference>
<sequence>MSLICFCIFFFFIITVILASTKFDFGALTLSSLELLGDTHLNNGTVSLTRDLPIPTLALAKPYTLVPSDSVNLETTLGKLPNLLLIFHQPFLHWRRHCIRSRFEA</sequence>
<dbReference type="EMBL" id="JASCZI010182005">
    <property type="protein sequence ID" value="MED6186719.1"/>
    <property type="molecule type" value="Genomic_DNA"/>
</dbReference>
<reference evidence="1 2" key="1">
    <citation type="journal article" date="2023" name="Plants (Basel)">
        <title>Bridging the Gap: Combining Genomics and Transcriptomics Approaches to Understand Stylosanthes scabra, an Orphan Legume from the Brazilian Caatinga.</title>
        <authorList>
            <person name="Ferreira-Neto J.R.C."/>
            <person name="da Silva M.D."/>
            <person name="Binneck E."/>
            <person name="de Melo N.F."/>
            <person name="da Silva R.H."/>
            <person name="de Melo A.L.T.M."/>
            <person name="Pandolfi V."/>
            <person name="Bustamante F.O."/>
            <person name="Brasileiro-Vidal A.C."/>
            <person name="Benko-Iseppon A.M."/>
        </authorList>
    </citation>
    <scope>NUCLEOTIDE SEQUENCE [LARGE SCALE GENOMIC DNA]</scope>
    <source>
        <tissue evidence="1">Leaves</tissue>
    </source>
</reference>
<name>A0ABU6WN34_9FABA</name>
<proteinExistence type="predicted"/>
<accession>A0ABU6WN34</accession>
<keyword evidence="2" id="KW-1185">Reference proteome</keyword>
<gene>
    <name evidence="1" type="ORF">PIB30_069438</name>
</gene>